<keyword evidence="3 4" id="KW-0548">Nucleotidyltransferase</keyword>
<accession>A0ABP8JLE3</accession>
<dbReference type="SUPFAM" id="SSF53448">
    <property type="entry name" value="Nucleotide-diphospho-sugar transferases"/>
    <property type="match status" value="1"/>
</dbReference>
<evidence type="ECO:0000256" key="1">
    <source>
        <dbReference type="ARBA" id="ARBA00010401"/>
    </source>
</evidence>
<gene>
    <name evidence="4" type="ORF">GCM10023153_11600</name>
</gene>
<dbReference type="InterPro" id="IPR002618">
    <property type="entry name" value="UDPGP_fam"/>
</dbReference>
<comment type="similarity">
    <text evidence="1">Belongs to the UDPGP type 1 family.</text>
</comment>
<keyword evidence="5" id="KW-1185">Reference proteome</keyword>
<dbReference type="InterPro" id="IPR029044">
    <property type="entry name" value="Nucleotide-diphossugar_trans"/>
</dbReference>
<organism evidence="4 5">
    <name type="scientific">Ornithinibacter aureus</name>
    <dbReference type="NCBI Taxonomy" id="622664"/>
    <lineage>
        <taxon>Bacteria</taxon>
        <taxon>Bacillati</taxon>
        <taxon>Actinomycetota</taxon>
        <taxon>Actinomycetes</taxon>
        <taxon>Micrococcales</taxon>
        <taxon>Intrasporangiaceae</taxon>
        <taxon>Ornithinibacter</taxon>
    </lineage>
</organism>
<dbReference type="InterPro" id="IPR016267">
    <property type="entry name" value="UDPGP_trans"/>
</dbReference>
<comment type="caution">
    <text evidence="4">The sequence shown here is derived from an EMBL/GenBank/DDBJ whole genome shotgun (WGS) entry which is preliminary data.</text>
</comment>
<evidence type="ECO:0000256" key="3">
    <source>
        <dbReference type="ARBA" id="ARBA00022695"/>
    </source>
</evidence>
<protein>
    <submittedName>
        <fullName evidence="4">UTP--glucose-1-phosphate uridylyltransferase</fullName>
    </submittedName>
</protein>
<dbReference type="Pfam" id="PF01704">
    <property type="entry name" value="UDPGP"/>
    <property type="match status" value="1"/>
</dbReference>
<dbReference type="Proteomes" id="UP001500390">
    <property type="component" value="Unassembled WGS sequence"/>
</dbReference>
<dbReference type="RefSeq" id="WP_159903219.1">
    <property type="nucleotide sequence ID" value="NZ_BAABFX010000020.1"/>
</dbReference>
<dbReference type="PIRSF" id="PIRSF000806">
    <property type="entry name" value="UDPGP"/>
    <property type="match status" value="1"/>
</dbReference>
<dbReference type="EMBL" id="BAABFX010000020">
    <property type="protein sequence ID" value="GAA4392527.1"/>
    <property type="molecule type" value="Genomic_DNA"/>
</dbReference>
<dbReference type="PANTHER" id="PTHR43511">
    <property type="match status" value="1"/>
</dbReference>
<dbReference type="GO" id="GO:0016779">
    <property type="term" value="F:nucleotidyltransferase activity"/>
    <property type="evidence" value="ECO:0007669"/>
    <property type="project" value="UniProtKB-KW"/>
</dbReference>
<dbReference type="Gene3D" id="3.90.550.10">
    <property type="entry name" value="Spore Coat Polysaccharide Biosynthesis Protein SpsA, Chain A"/>
    <property type="match status" value="1"/>
</dbReference>
<keyword evidence="2" id="KW-0808">Transferase</keyword>
<name>A0ABP8JLE3_9MICO</name>
<reference evidence="5" key="1">
    <citation type="journal article" date="2019" name="Int. J. Syst. Evol. Microbiol.">
        <title>The Global Catalogue of Microorganisms (GCM) 10K type strain sequencing project: providing services to taxonomists for standard genome sequencing and annotation.</title>
        <authorList>
            <consortium name="The Broad Institute Genomics Platform"/>
            <consortium name="The Broad Institute Genome Sequencing Center for Infectious Disease"/>
            <person name="Wu L."/>
            <person name="Ma J."/>
        </authorList>
    </citation>
    <scope>NUCLEOTIDE SEQUENCE [LARGE SCALE GENOMIC DNA]</scope>
    <source>
        <strain evidence="5">JCM 17738</strain>
    </source>
</reference>
<evidence type="ECO:0000256" key="2">
    <source>
        <dbReference type="ARBA" id="ARBA00022679"/>
    </source>
</evidence>
<dbReference type="Gene3D" id="2.160.10.10">
    <property type="entry name" value="Hexapeptide repeat proteins"/>
    <property type="match status" value="1"/>
</dbReference>
<evidence type="ECO:0000313" key="4">
    <source>
        <dbReference type="EMBL" id="GAA4392527.1"/>
    </source>
</evidence>
<proteinExistence type="inferred from homology"/>
<evidence type="ECO:0000313" key="5">
    <source>
        <dbReference type="Proteomes" id="UP001500390"/>
    </source>
</evidence>
<sequence length="466" mass="51263">MTTQGLEAATEKMRSAGVPGVAIDVFSRFHEQVRSQVTGLIPEDSISPLEQVTRLDDVVAGSAGAIDDVAIREALGRTVIVKLNGGLGTGMGIRGPKSALPVRDGLTFLDIIARQVLALRRRHDVETPLLLMNSFRTREQSLDILGRYDDLPVDDLPLDFLQSMEPKLRADDLSPVQWPDDPELEWCPPGHGDLYVALYTSGLLDRLRERGYRYAFLSNADNLGATCEGAVPAWMAENGIPYVTEVCPRTHNDRKGGHLAVRRSDGRLVLRDSAAVAPGEDHYFQDTERHPWFHANNLWIDLDVLARHLGERGGILGLPIIVNRKTVDPTRPDSTPVIQIESSMGAAVELFEGSRALAVDRSRFRPVKTTNELLLIGSDLYRLTPECEVESTITHPEPFIDLGPAYRHVEGFEQRFPRGVPSIRECTSLRVEADATFGADVVCTGDVRVTGGVRTIPDGARLEGDV</sequence>